<comment type="caution">
    <text evidence="1">The sequence shown here is derived from an EMBL/GenBank/DDBJ whole genome shotgun (WGS) entry which is preliminary data.</text>
</comment>
<dbReference type="Proteomes" id="UP001499924">
    <property type="component" value="Unassembled WGS sequence"/>
</dbReference>
<keyword evidence="2" id="KW-1185">Reference proteome</keyword>
<name>A0ABP6P1I8_9ACTN</name>
<evidence type="ECO:0000313" key="2">
    <source>
        <dbReference type="Proteomes" id="UP001499924"/>
    </source>
</evidence>
<protein>
    <recommendedName>
        <fullName evidence="3">Exo-alpha-sialidase</fullName>
    </recommendedName>
</protein>
<reference evidence="2" key="1">
    <citation type="journal article" date="2019" name="Int. J. Syst. Evol. Microbiol.">
        <title>The Global Catalogue of Microorganisms (GCM) 10K type strain sequencing project: providing services to taxonomists for standard genome sequencing and annotation.</title>
        <authorList>
            <consortium name="The Broad Institute Genomics Platform"/>
            <consortium name="The Broad Institute Genome Sequencing Center for Infectious Disease"/>
            <person name="Wu L."/>
            <person name="Ma J."/>
        </authorList>
    </citation>
    <scope>NUCLEOTIDE SEQUENCE [LARGE SCALE GENOMIC DNA]</scope>
    <source>
        <strain evidence="2">JCM 15614</strain>
    </source>
</reference>
<evidence type="ECO:0000313" key="1">
    <source>
        <dbReference type="EMBL" id="GAA3164374.1"/>
    </source>
</evidence>
<dbReference type="InterPro" id="IPR054817">
    <property type="entry name" value="Glycosyl_F510_1955-like"/>
</dbReference>
<sequence>MDRAVVSVAVALVAVVLTGCGSTDPDTAASAASTAPAGVMPASHIHGVGIDPAGGTRLLATHDGLFVVGEDGVSTRIGPAIDLMGFAVAGPGHFLASGHPGPGVDLPQPVGLIESTDGGRTWDPLSRQGESDFHALAVSDTGVIAYDGSLWRSHDGAEWEQVAIPSAPATLAAAPDDMRLLATTQQGLLQSADGGRSWSPVVGAPLLQVVDWSPHGDSVAGVDPTGVLWTSADGGATWQEGPNLGSAPQALDVSGSGAAARILVVTTEALVESQDNGRTFDIVLEH</sequence>
<evidence type="ECO:0008006" key="3">
    <source>
        <dbReference type="Google" id="ProtNLM"/>
    </source>
</evidence>
<accession>A0ABP6P1I8</accession>
<dbReference type="SUPFAM" id="SSF110296">
    <property type="entry name" value="Oligoxyloglucan reducing end-specific cellobiohydrolase"/>
    <property type="match status" value="1"/>
</dbReference>
<gene>
    <name evidence="1" type="ORF">GCM10010531_15730</name>
</gene>
<organism evidence="1 2">
    <name type="scientific">Blastococcus jejuensis</name>
    <dbReference type="NCBI Taxonomy" id="351224"/>
    <lineage>
        <taxon>Bacteria</taxon>
        <taxon>Bacillati</taxon>
        <taxon>Actinomycetota</taxon>
        <taxon>Actinomycetes</taxon>
        <taxon>Geodermatophilales</taxon>
        <taxon>Geodermatophilaceae</taxon>
        <taxon>Blastococcus</taxon>
    </lineage>
</organism>
<dbReference type="EMBL" id="BAAAVV010000003">
    <property type="protein sequence ID" value="GAA3164374.1"/>
    <property type="molecule type" value="Genomic_DNA"/>
</dbReference>
<dbReference type="PROSITE" id="PS51257">
    <property type="entry name" value="PROKAR_LIPOPROTEIN"/>
    <property type="match status" value="1"/>
</dbReference>
<dbReference type="Gene3D" id="2.130.10.10">
    <property type="entry name" value="YVTN repeat-like/Quinoprotein amine dehydrogenase"/>
    <property type="match status" value="1"/>
</dbReference>
<dbReference type="InterPro" id="IPR015943">
    <property type="entry name" value="WD40/YVTN_repeat-like_dom_sf"/>
</dbReference>
<proteinExistence type="predicted"/>
<dbReference type="NCBIfam" id="NF045728">
    <property type="entry name" value="glycosyl_F510_1955"/>
    <property type="match status" value="1"/>
</dbReference>
<dbReference type="CDD" id="cd15482">
    <property type="entry name" value="Sialidase_non-viral"/>
    <property type="match status" value="1"/>
</dbReference>